<dbReference type="Gene3D" id="3.40.50.1820">
    <property type="entry name" value="alpha/beta hydrolase"/>
    <property type="match status" value="1"/>
</dbReference>
<accession>A0AAD9VI50</accession>
<evidence type="ECO:0000313" key="2">
    <source>
        <dbReference type="Proteomes" id="UP001249851"/>
    </source>
</evidence>
<organism evidence="1 2">
    <name type="scientific">Acropora cervicornis</name>
    <name type="common">Staghorn coral</name>
    <dbReference type="NCBI Taxonomy" id="6130"/>
    <lineage>
        <taxon>Eukaryota</taxon>
        <taxon>Metazoa</taxon>
        <taxon>Cnidaria</taxon>
        <taxon>Anthozoa</taxon>
        <taxon>Hexacorallia</taxon>
        <taxon>Scleractinia</taxon>
        <taxon>Astrocoeniina</taxon>
        <taxon>Acroporidae</taxon>
        <taxon>Acropora</taxon>
    </lineage>
</organism>
<dbReference type="InterPro" id="IPR029058">
    <property type="entry name" value="AB_hydrolase_fold"/>
</dbReference>
<reference evidence="1" key="1">
    <citation type="journal article" date="2023" name="G3 (Bethesda)">
        <title>Whole genome assembly and annotation of the endangered Caribbean coral Acropora cervicornis.</title>
        <authorList>
            <person name="Selwyn J.D."/>
            <person name="Vollmer S.V."/>
        </authorList>
    </citation>
    <scope>NUCLEOTIDE SEQUENCE</scope>
    <source>
        <strain evidence="1">K2</strain>
    </source>
</reference>
<evidence type="ECO:0000313" key="1">
    <source>
        <dbReference type="EMBL" id="KAK2574562.1"/>
    </source>
</evidence>
<protein>
    <submittedName>
        <fullName evidence="1">Gastric triacylglycerol lipase</fullName>
    </submittedName>
</protein>
<sequence length="69" mass="8075">MKVPVALYYGENDWLADPKDVENLIPKLQNLIHSVEIPKWNHLDFIWGMDAATLVYKEIIGYIKNKTFN</sequence>
<reference evidence="1" key="2">
    <citation type="journal article" date="2023" name="Science">
        <title>Genomic signatures of disease resistance in endangered staghorn corals.</title>
        <authorList>
            <person name="Vollmer S.V."/>
            <person name="Selwyn J.D."/>
            <person name="Despard B.A."/>
            <person name="Roesel C.L."/>
        </authorList>
    </citation>
    <scope>NUCLEOTIDE SEQUENCE</scope>
    <source>
        <strain evidence="1">K2</strain>
    </source>
</reference>
<dbReference type="EMBL" id="JARQWQ010000001">
    <property type="protein sequence ID" value="KAK2574562.1"/>
    <property type="molecule type" value="Genomic_DNA"/>
</dbReference>
<keyword evidence="2" id="KW-1185">Reference proteome</keyword>
<dbReference type="SUPFAM" id="SSF53474">
    <property type="entry name" value="alpha/beta-Hydrolases"/>
    <property type="match status" value="1"/>
</dbReference>
<proteinExistence type="predicted"/>
<dbReference type="PANTHER" id="PTHR11005">
    <property type="entry name" value="LYSOSOMAL ACID LIPASE-RELATED"/>
    <property type="match status" value="1"/>
</dbReference>
<comment type="caution">
    <text evidence="1">The sequence shown here is derived from an EMBL/GenBank/DDBJ whole genome shotgun (WGS) entry which is preliminary data.</text>
</comment>
<name>A0AAD9VI50_ACRCE</name>
<dbReference type="AlphaFoldDB" id="A0AAD9VI50"/>
<gene>
    <name evidence="1" type="ORF">P5673_000749</name>
</gene>
<dbReference type="Proteomes" id="UP001249851">
    <property type="component" value="Unassembled WGS sequence"/>
</dbReference>